<dbReference type="EMBL" id="MYFO01000001">
    <property type="protein sequence ID" value="TFE91943.1"/>
    <property type="molecule type" value="Genomic_DNA"/>
</dbReference>
<evidence type="ECO:0008006" key="3">
    <source>
        <dbReference type="Google" id="ProtNLM"/>
    </source>
</evidence>
<comment type="caution">
    <text evidence="1">The sequence shown here is derived from an EMBL/GenBank/DDBJ whole genome shotgun (WGS) entry which is preliminary data.</text>
</comment>
<dbReference type="OrthoDB" id="1707905at2"/>
<dbReference type="Proteomes" id="UP000298246">
    <property type="component" value="Unassembled WGS sequence"/>
</dbReference>
<evidence type="ECO:0000313" key="1">
    <source>
        <dbReference type="EMBL" id="TFE91943.1"/>
    </source>
</evidence>
<name>A0A4Y8QAL0_9BACL</name>
<dbReference type="RefSeq" id="WP_134748945.1">
    <property type="nucleotide sequence ID" value="NZ_MYFO02000001.1"/>
</dbReference>
<dbReference type="AlphaFoldDB" id="A0A4Y8QAL0"/>
<keyword evidence="2" id="KW-1185">Reference proteome</keyword>
<evidence type="ECO:0000313" key="2">
    <source>
        <dbReference type="Proteomes" id="UP000298246"/>
    </source>
</evidence>
<gene>
    <name evidence="1" type="ORF">B5M42_01520</name>
</gene>
<proteinExistence type="predicted"/>
<sequence>MSLCNCIQCGRIFLTAYEKRCKSCSQLLLDDSRKVKAYVLAHPRASLMEVYHQTGVSLLTIKELTGR</sequence>
<reference evidence="1 2" key="1">
    <citation type="submission" date="2017-03" db="EMBL/GenBank/DDBJ databases">
        <title>Isolation of Levoglucosan Utilizing Bacteria.</title>
        <authorList>
            <person name="Arya A.S."/>
        </authorList>
    </citation>
    <scope>NUCLEOTIDE SEQUENCE [LARGE SCALE GENOMIC DNA]</scope>
    <source>
        <strain evidence="1 2">MEC069</strain>
    </source>
</reference>
<organism evidence="1 2">
    <name type="scientific">Paenibacillus athensensis</name>
    <dbReference type="NCBI Taxonomy" id="1967502"/>
    <lineage>
        <taxon>Bacteria</taxon>
        <taxon>Bacillati</taxon>
        <taxon>Bacillota</taxon>
        <taxon>Bacilli</taxon>
        <taxon>Bacillales</taxon>
        <taxon>Paenibacillaceae</taxon>
        <taxon>Paenibacillus</taxon>
    </lineage>
</organism>
<protein>
    <recommendedName>
        <fullName evidence="3">Flagellar protein</fullName>
    </recommendedName>
</protein>
<accession>A0A4Y8QAL0</accession>